<keyword evidence="3" id="KW-1185">Reference proteome</keyword>
<dbReference type="OrthoDB" id="9835063at2"/>
<evidence type="ECO:0000313" key="2">
    <source>
        <dbReference type="EMBL" id="RTQ52352.1"/>
    </source>
</evidence>
<organism evidence="2 3">
    <name type="scientific">Hymenobacter gummosus</name>
    <dbReference type="NCBI Taxonomy" id="1776032"/>
    <lineage>
        <taxon>Bacteria</taxon>
        <taxon>Pseudomonadati</taxon>
        <taxon>Bacteroidota</taxon>
        <taxon>Cytophagia</taxon>
        <taxon>Cytophagales</taxon>
        <taxon>Hymenobacteraceae</taxon>
        <taxon>Hymenobacter</taxon>
    </lineage>
</organism>
<reference evidence="2 3" key="1">
    <citation type="submission" date="2018-12" db="EMBL/GenBank/DDBJ databases">
        <title>Hymenobacter gummosus sp. nov., isolated from a spring.</title>
        <authorList>
            <person name="Nie L."/>
        </authorList>
    </citation>
    <scope>NUCLEOTIDE SEQUENCE [LARGE SCALE GENOMIC DNA]</scope>
    <source>
        <strain evidence="2 3">KCTC 52166</strain>
    </source>
</reference>
<name>A0A3S0K7R1_9BACT</name>
<keyword evidence="1" id="KW-0732">Signal</keyword>
<evidence type="ECO:0000313" key="3">
    <source>
        <dbReference type="Proteomes" id="UP000282184"/>
    </source>
</evidence>
<proteinExistence type="predicted"/>
<dbReference type="EMBL" id="RXOF01000002">
    <property type="protein sequence ID" value="RTQ52352.1"/>
    <property type="molecule type" value="Genomic_DNA"/>
</dbReference>
<dbReference type="Proteomes" id="UP000282184">
    <property type="component" value="Unassembled WGS sequence"/>
</dbReference>
<evidence type="ECO:0008006" key="4">
    <source>
        <dbReference type="Google" id="ProtNLM"/>
    </source>
</evidence>
<dbReference type="AlphaFoldDB" id="A0A3S0K7R1"/>
<protein>
    <recommendedName>
        <fullName evidence="4">DUF2490 domain-containing protein</fullName>
    </recommendedName>
</protein>
<accession>A0A3S0K7R1</accession>
<feature type="chain" id="PRO_5018583960" description="DUF2490 domain-containing protein" evidence="1">
    <location>
        <begin position="31"/>
        <end position="241"/>
    </location>
</feature>
<sequence length="241" mass="26160">MLLIRLFSALRPGLLWLWPAVLAGATPALAQPAPPAVRWSLHSGLLVSRLRYADGRQRHGSSDGGTDYTLGRHQPQVGAALGASAALPVPPTGTNTYLVVAAQLAYNRRTLAVHAAPYGPTPPPAYDARFRYRTVDAQVALSVRHFLAPRRRLYWEAGPVLAITCQDYSRVDADATGRYAQAPGHNALLRLGLGTHLPGPLARYQLTAAYARGLISRRTQVATSEDFAELTLHYQLDPDAR</sequence>
<gene>
    <name evidence="2" type="ORF">EJV47_04870</name>
</gene>
<evidence type="ECO:0000256" key="1">
    <source>
        <dbReference type="SAM" id="SignalP"/>
    </source>
</evidence>
<dbReference type="RefSeq" id="WP_126692009.1">
    <property type="nucleotide sequence ID" value="NZ_RXOF01000002.1"/>
</dbReference>
<feature type="signal peptide" evidence="1">
    <location>
        <begin position="1"/>
        <end position="30"/>
    </location>
</feature>
<comment type="caution">
    <text evidence="2">The sequence shown here is derived from an EMBL/GenBank/DDBJ whole genome shotgun (WGS) entry which is preliminary data.</text>
</comment>